<dbReference type="GO" id="GO:0005524">
    <property type="term" value="F:ATP binding"/>
    <property type="evidence" value="ECO:0007669"/>
    <property type="project" value="InterPro"/>
</dbReference>
<accession>A0A8H3X9G9</accession>
<proteinExistence type="predicted"/>
<protein>
    <submittedName>
        <fullName evidence="2">Kinase-like protein</fullName>
    </submittedName>
</protein>
<evidence type="ECO:0000259" key="1">
    <source>
        <dbReference type="PROSITE" id="PS50011"/>
    </source>
</evidence>
<gene>
    <name evidence="2" type="ORF">F8M41_005807</name>
</gene>
<reference evidence="2 3" key="1">
    <citation type="journal article" date="2019" name="Environ. Microbiol.">
        <title>At the nexus of three kingdoms: the genome of the mycorrhizal fungus Gigaspora margarita provides insights into plant, endobacterial and fungal interactions.</title>
        <authorList>
            <person name="Venice F."/>
            <person name="Ghignone S."/>
            <person name="Salvioli di Fossalunga A."/>
            <person name="Amselem J."/>
            <person name="Novero M."/>
            <person name="Xianan X."/>
            <person name="Sedzielewska Toro K."/>
            <person name="Morin E."/>
            <person name="Lipzen A."/>
            <person name="Grigoriev I.V."/>
            <person name="Henrissat B."/>
            <person name="Martin F.M."/>
            <person name="Bonfante P."/>
        </authorList>
    </citation>
    <scope>NUCLEOTIDE SEQUENCE [LARGE SCALE GENOMIC DNA]</scope>
    <source>
        <strain evidence="2 3">BEG34</strain>
    </source>
</reference>
<sequence>MKISKHLKHLSINLLRIVVHSAYYEDIDQKITLKSLNHDLVEENTINEFLRENYYRSTSNALIGGTPRFSDPKYLKNPYEIERKVPSGIYSLGVLFWELSSGVPPFKNLGDTNVSRKVISGEREAPINGIPIDFTNLYCDAWNDDSNSHP</sequence>
<evidence type="ECO:0000313" key="2">
    <source>
        <dbReference type="EMBL" id="KAF0428766.1"/>
    </source>
</evidence>
<organism evidence="2 3">
    <name type="scientific">Gigaspora margarita</name>
    <dbReference type="NCBI Taxonomy" id="4874"/>
    <lineage>
        <taxon>Eukaryota</taxon>
        <taxon>Fungi</taxon>
        <taxon>Fungi incertae sedis</taxon>
        <taxon>Mucoromycota</taxon>
        <taxon>Glomeromycotina</taxon>
        <taxon>Glomeromycetes</taxon>
        <taxon>Diversisporales</taxon>
        <taxon>Gigasporaceae</taxon>
        <taxon>Gigaspora</taxon>
    </lineage>
</organism>
<keyword evidence="2" id="KW-0808">Transferase</keyword>
<dbReference type="EMBL" id="WTPW01001559">
    <property type="protein sequence ID" value="KAF0428766.1"/>
    <property type="molecule type" value="Genomic_DNA"/>
</dbReference>
<dbReference type="OrthoDB" id="2353542at2759"/>
<dbReference type="Gene3D" id="1.10.510.10">
    <property type="entry name" value="Transferase(Phosphotransferase) domain 1"/>
    <property type="match status" value="1"/>
</dbReference>
<dbReference type="SUPFAM" id="SSF56112">
    <property type="entry name" value="Protein kinase-like (PK-like)"/>
    <property type="match status" value="1"/>
</dbReference>
<evidence type="ECO:0000313" key="3">
    <source>
        <dbReference type="Proteomes" id="UP000439903"/>
    </source>
</evidence>
<dbReference type="AlphaFoldDB" id="A0A8H3X9G9"/>
<comment type="caution">
    <text evidence="2">The sequence shown here is derived from an EMBL/GenBank/DDBJ whole genome shotgun (WGS) entry which is preliminary data.</text>
</comment>
<feature type="domain" description="Protein kinase" evidence="1">
    <location>
        <begin position="1"/>
        <end position="150"/>
    </location>
</feature>
<keyword evidence="2" id="KW-0418">Kinase</keyword>
<dbReference type="InterPro" id="IPR000719">
    <property type="entry name" value="Prot_kinase_dom"/>
</dbReference>
<dbReference type="Proteomes" id="UP000439903">
    <property type="component" value="Unassembled WGS sequence"/>
</dbReference>
<dbReference type="InterPro" id="IPR011009">
    <property type="entry name" value="Kinase-like_dom_sf"/>
</dbReference>
<dbReference type="PROSITE" id="PS50011">
    <property type="entry name" value="PROTEIN_KINASE_DOM"/>
    <property type="match status" value="1"/>
</dbReference>
<dbReference type="GO" id="GO:0004672">
    <property type="term" value="F:protein kinase activity"/>
    <property type="evidence" value="ECO:0007669"/>
    <property type="project" value="InterPro"/>
</dbReference>
<name>A0A8H3X9G9_GIGMA</name>
<keyword evidence="3" id="KW-1185">Reference proteome</keyword>